<keyword evidence="4" id="KW-1185">Reference proteome</keyword>
<reference evidence="3 4" key="1">
    <citation type="submission" date="2022-06" db="EMBL/GenBank/DDBJ databases">
        <title>Genomic Encyclopedia of Archaeal and Bacterial Type Strains, Phase II (KMG-II): from individual species to whole genera.</title>
        <authorList>
            <person name="Goeker M."/>
        </authorList>
    </citation>
    <scope>NUCLEOTIDE SEQUENCE [LARGE SCALE GENOMIC DNA]</scope>
    <source>
        <strain evidence="3 4">DSM 44693</strain>
    </source>
</reference>
<keyword evidence="1" id="KW-0808">Transferase</keyword>
<dbReference type="SUPFAM" id="SSF53756">
    <property type="entry name" value="UDP-Glycosyltransferase/glycogen phosphorylase"/>
    <property type="match status" value="1"/>
</dbReference>
<gene>
    <name evidence="3" type="ORF">LX13_001445</name>
</gene>
<accession>A0ABT1HBJ4</accession>
<dbReference type="PANTHER" id="PTHR21015">
    <property type="entry name" value="UDP-N-ACETYLGLUCOSAMINE--N-ACETYLMURAMYL-(PENTAPEPTIDE) PYROPHOSPHORYL-UNDECAPRENOL N-ACETYLGLUCOSAMINE TRANSFERASE 1"/>
    <property type="match status" value="1"/>
</dbReference>
<comment type="caution">
    <text evidence="3">The sequence shown here is derived from an EMBL/GenBank/DDBJ whole genome shotgun (WGS) entry which is preliminary data.</text>
</comment>
<dbReference type="Gene3D" id="3.40.50.2000">
    <property type="entry name" value="Glycogen Phosphorylase B"/>
    <property type="match status" value="1"/>
</dbReference>
<evidence type="ECO:0000259" key="2">
    <source>
        <dbReference type="Pfam" id="PF04101"/>
    </source>
</evidence>
<protein>
    <submittedName>
        <fullName evidence="3">Glycosyltransferase family 28 C-terminal domain-containing protein</fullName>
    </submittedName>
</protein>
<dbReference type="EMBL" id="JAMTCJ010000002">
    <property type="protein sequence ID" value="MCP2175626.1"/>
    <property type="molecule type" value="Genomic_DNA"/>
</dbReference>
<evidence type="ECO:0000256" key="1">
    <source>
        <dbReference type="ARBA" id="ARBA00022679"/>
    </source>
</evidence>
<name>A0ABT1HBJ4_9NOCA</name>
<evidence type="ECO:0000313" key="3">
    <source>
        <dbReference type="EMBL" id="MCP2175626.1"/>
    </source>
</evidence>
<evidence type="ECO:0000313" key="4">
    <source>
        <dbReference type="Proteomes" id="UP001206895"/>
    </source>
</evidence>
<feature type="domain" description="Glycosyl transferase family 28 C-terminal" evidence="2">
    <location>
        <begin position="220"/>
        <end position="271"/>
    </location>
</feature>
<dbReference type="Pfam" id="PF04101">
    <property type="entry name" value="Glyco_tran_28_C"/>
    <property type="match status" value="1"/>
</dbReference>
<dbReference type="PANTHER" id="PTHR21015:SF22">
    <property type="entry name" value="GLYCOSYLTRANSFERASE"/>
    <property type="match status" value="1"/>
</dbReference>
<dbReference type="InterPro" id="IPR007235">
    <property type="entry name" value="Glyco_trans_28_C"/>
</dbReference>
<dbReference type="RefSeq" id="WP_253660681.1">
    <property type="nucleotide sequence ID" value="NZ_BAAAJQ010000001.1"/>
</dbReference>
<organism evidence="3 4">
    <name type="scientific">Williamsia maris</name>
    <dbReference type="NCBI Taxonomy" id="72806"/>
    <lineage>
        <taxon>Bacteria</taxon>
        <taxon>Bacillati</taxon>
        <taxon>Actinomycetota</taxon>
        <taxon>Actinomycetes</taxon>
        <taxon>Mycobacteriales</taxon>
        <taxon>Nocardiaceae</taxon>
        <taxon>Williamsia</taxon>
    </lineage>
</organism>
<proteinExistence type="predicted"/>
<dbReference type="Proteomes" id="UP001206895">
    <property type="component" value="Unassembled WGS sequence"/>
</dbReference>
<sequence length="331" mass="35375">MIGYYVHHHGVGHMTRADSIARALDEPVTVLSSRPRPVEHGSTDWIDLPMDTDPAPPADPTAGSVVHWAPLGVTGLTDRMAAIAAWIAETSPRLVVVDVSVEVTAFIRLMGVPVVVMAMPGYRGDDVHSLAYRMASHIVAPWSRDVYDPEWLRPFADKTTYSGSISRFDGRERDERDEPPTVLVLGAAGGTSLTEEILAGWTDPRYRTHAVGFGGADWVDDVWPLLCTADVVLTHAGQNAVADVAAAGVPAVIVPQQRPFGEQIATGHALATAQIAAVTTTWPTAHEWTPILDRATGIRRGGWAALRTHGAATRAARAIATAADGSRSAVR</sequence>